<evidence type="ECO:0000313" key="2">
    <source>
        <dbReference type="Proteomes" id="UP000887569"/>
    </source>
</evidence>
<feature type="coiled-coil region" evidence="1">
    <location>
        <begin position="1"/>
        <end position="49"/>
    </location>
</feature>
<organism evidence="2 3">
    <name type="scientific">Parascaris univalens</name>
    <name type="common">Nematode worm</name>
    <dbReference type="NCBI Taxonomy" id="6257"/>
    <lineage>
        <taxon>Eukaryota</taxon>
        <taxon>Metazoa</taxon>
        <taxon>Ecdysozoa</taxon>
        <taxon>Nematoda</taxon>
        <taxon>Chromadorea</taxon>
        <taxon>Rhabditida</taxon>
        <taxon>Spirurina</taxon>
        <taxon>Ascaridomorpha</taxon>
        <taxon>Ascaridoidea</taxon>
        <taxon>Ascarididae</taxon>
        <taxon>Parascaris</taxon>
    </lineage>
</organism>
<evidence type="ECO:0000256" key="1">
    <source>
        <dbReference type="SAM" id="Coils"/>
    </source>
</evidence>
<dbReference type="Proteomes" id="UP000887569">
    <property type="component" value="Unplaced"/>
</dbReference>
<keyword evidence="1" id="KW-0175">Coiled coil</keyword>
<sequence>MEALEGDRNDIKRKYNVLDEKLNDVMSENVELKETIEKLRSNEKEWTRLKMELIALEHKTSELVISIRGDFSEAVKNAEETDFERTQICGAFMPSVSRMASYISELDAELGRVRGQLKASESGRDIAEKKCCALMEELSAVMEQMKKCKTACEEVILKRESAKSKGTQSELTTAAIGAHEASIKKLEIENSTLKENDIGLTTSLSGIDIERMEEKLKEYTSYVNKMYEFLARWNKKTQQPIKSSFSSADLDHMYTKLVRIHEKTDEQVIALKECIRAKDERIERITEQQIQKATSSSMPVLMAMKECEFTELVSAPPPQHIKPVGDEHLEAFETELNADDFNEMLRSSNWVIQTFKKVVDTNKPMKDEEDIKEMLKRLRIIRSQLARLCDRIKCYEKAKSDQKENIDPNDESSAILKKENVRLQLALNDAQETLKAAYEKLSAKPDAGEMSERIVRELKKILQTMKSTKREARLLDGKEGCRADRDGAST</sequence>
<name>A0A915CL17_PARUN</name>
<dbReference type="WBParaSite" id="PgR286_g001_t03">
    <property type="protein sequence ID" value="PgR286_g001_t03"/>
    <property type="gene ID" value="PgR286_g001"/>
</dbReference>
<reference evidence="3" key="1">
    <citation type="submission" date="2022-11" db="UniProtKB">
        <authorList>
            <consortium name="WormBaseParasite"/>
        </authorList>
    </citation>
    <scope>IDENTIFICATION</scope>
</reference>
<accession>A0A915CL17</accession>
<evidence type="ECO:0000313" key="3">
    <source>
        <dbReference type="WBParaSite" id="PgR286_g001_t03"/>
    </source>
</evidence>
<protein>
    <submittedName>
        <fullName evidence="3">Uncharacterized protein</fullName>
    </submittedName>
</protein>
<feature type="coiled-coil region" evidence="1">
    <location>
        <begin position="385"/>
        <end position="440"/>
    </location>
</feature>
<proteinExistence type="predicted"/>
<dbReference type="AlphaFoldDB" id="A0A915CL17"/>
<keyword evidence="2" id="KW-1185">Reference proteome</keyword>